<dbReference type="GeneID" id="5010509"/>
<name>A0BFL0_PARTE</name>
<sequence length="242" mass="28851">MSNQEINELNALQVLDYDIFGKCNDLMSFIKTTQPILSNDPQIKVKIGAVAKLINMLLKLLKDSDSSLLSNQPEYHDIIYIINNNLQWKIKQYEEQIKKMSTIEFHFIQVIQHNYIQSYLSLVEQFQTLIKVGNIIQVVNHHQVFKLNLQFLINRQFRRQHSGLFILSFLIFKIIVPLFEFIHPKLRNCHPYILQFEPHDPHYQYQYHPIINCPIRKYNSKYQFNFVGWAVNQSYFLISSMI</sequence>
<reference evidence="2 3" key="1">
    <citation type="journal article" date="2006" name="Nature">
        <title>Global trends of whole-genome duplications revealed by the ciliate Paramecium tetraurelia.</title>
        <authorList>
            <consortium name="Genoscope"/>
            <person name="Aury J.-M."/>
            <person name="Jaillon O."/>
            <person name="Duret L."/>
            <person name="Noel B."/>
            <person name="Jubin C."/>
            <person name="Porcel B.M."/>
            <person name="Segurens B."/>
            <person name="Daubin V."/>
            <person name="Anthouard V."/>
            <person name="Aiach N."/>
            <person name="Arnaiz O."/>
            <person name="Billaut A."/>
            <person name="Beisson J."/>
            <person name="Blanc I."/>
            <person name="Bouhouche K."/>
            <person name="Camara F."/>
            <person name="Duharcourt S."/>
            <person name="Guigo R."/>
            <person name="Gogendeau D."/>
            <person name="Katinka M."/>
            <person name="Keller A.-M."/>
            <person name="Kissmehl R."/>
            <person name="Klotz C."/>
            <person name="Koll F."/>
            <person name="Le Moue A."/>
            <person name="Lepere C."/>
            <person name="Malinsky S."/>
            <person name="Nowacki M."/>
            <person name="Nowak J.K."/>
            <person name="Plattner H."/>
            <person name="Poulain J."/>
            <person name="Ruiz F."/>
            <person name="Serrano V."/>
            <person name="Zagulski M."/>
            <person name="Dessen P."/>
            <person name="Betermier M."/>
            <person name="Weissenbach J."/>
            <person name="Scarpelli C."/>
            <person name="Schachter V."/>
            <person name="Sperling L."/>
            <person name="Meyer E."/>
            <person name="Cohen J."/>
            <person name="Wincker P."/>
        </authorList>
    </citation>
    <scope>NUCLEOTIDE SEQUENCE [LARGE SCALE GENOMIC DNA]</scope>
    <source>
        <strain evidence="2 3">Stock d4-2</strain>
    </source>
</reference>
<evidence type="ECO:0000256" key="1">
    <source>
        <dbReference type="SAM" id="Phobius"/>
    </source>
</evidence>
<accession>A0BFL0</accession>
<keyword evidence="3" id="KW-1185">Reference proteome</keyword>
<dbReference type="EMBL" id="CT867991">
    <property type="protein sequence ID" value="CAK57327.1"/>
    <property type="molecule type" value="Genomic_DNA"/>
</dbReference>
<keyword evidence="1" id="KW-0812">Transmembrane</keyword>
<dbReference type="OrthoDB" id="318018at2759"/>
<dbReference type="HOGENOM" id="CLU_1149095_0_0_1"/>
<organism evidence="2 3">
    <name type="scientific">Paramecium tetraurelia</name>
    <dbReference type="NCBI Taxonomy" id="5888"/>
    <lineage>
        <taxon>Eukaryota</taxon>
        <taxon>Sar</taxon>
        <taxon>Alveolata</taxon>
        <taxon>Ciliophora</taxon>
        <taxon>Intramacronucleata</taxon>
        <taxon>Oligohymenophorea</taxon>
        <taxon>Peniculida</taxon>
        <taxon>Parameciidae</taxon>
        <taxon>Paramecium</taxon>
    </lineage>
</organism>
<evidence type="ECO:0000313" key="2">
    <source>
        <dbReference type="EMBL" id="CAK57327.1"/>
    </source>
</evidence>
<gene>
    <name evidence="2" type="ORF">GSPATT00028362001</name>
</gene>
<feature type="transmembrane region" description="Helical" evidence="1">
    <location>
        <begin position="164"/>
        <end position="182"/>
    </location>
</feature>
<keyword evidence="1" id="KW-0472">Membrane</keyword>
<dbReference type="Proteomes" id="UP000000600">
    <property type="component" value="Unassembled WGS sequence"/>
</dbReference>
<protein>
    <submittedName>
        <fullName evidence="2">Uncharacterized protein</fullName>
    </submittedName>
</protein>
<evidence type="ECO:0000313" key="3">
    <source>
        <dbReference type="Proteomes" id="UP000000600"/>
    </source>
</evidence>
<dbReference type="KEGG" id="ptm:GSPATT00028362001"/>
<keyword evidence="1" id="KW-1133">Transmembrane helix</keyword>
<dbReference type="InParanoid" id="A0BFL0"/>
<dbReference type="AlphaFoldDB" id="A0BFL0"/>
<dbReference type="RefSeq" id="XP_001424725.1">
    <property type="nucleotide sequence ID" value="XM_001424688.1"/>
</dbReference>
<proteinExistence type="predicted"/>